<reference evidence="7 8" key="1">
    <citation type="journal article" date="2016" name="PLoS ONE">
        <title>Complete Genome Sequence and Comparative Genomics of a Novel Myxobacterium Myxococcus hansupus.</title>
        <authorList>
            <person name="Sharma G."/>
            <person name="Narwani T."/>
            <person name="Subramanian S."/>
        </authorList>
    </citation>
    <scope>NUCLEOTIDE SEQUENCE [LARGE SCALE GENOMIC DNA]</scope>
    <source>
        <strain evidence="8">mixupus</strain>
    </source>
</reference>
<proteinExistence type="inferred from homology"/>
<feature type="transmembrane region" description="Helical" evidence="4">
    <location>
        <begin position="192"/>
        <end position="214"/>
    </location>
</feature>
<dbReference type="STRING" id="1297742.A176_001728"/>
<feature type="domain" description="Methyl-accepting transducer" evidence="5">
    <location>
        <begin position="323"/>
        <end position="559"/>
    </location>
</feature>
<dbReference type="Pfam" id="PF00015">
    <property type="entry name" value="MCPsignal"/>
    <property type="match status" value="1"/>
</dbReference>
<dbReference type="KEGG" id="mym:A176_001728"/>
<evidence type="ECO:0000313" key="8">
    <source>
        <dbReference type="Proteomes" id="UP000009026"/>
    </source>
</evidence>
<keyword evidence="4" id="KW-0812">Transmembrane</keyword>
<evidence type="ECO:0000259" key="5">
    <source>
        <dbReference type="PROSITE" id="PS50111"/>
    </source>
</evidence>
<dbReference type="SMART" id="SM00283">
    <property type="entry name" value="MA"/>
    <property type="match status" value="1"/>
</dbReference>
<dbReference type="PATRIC" id="fig|1297742.4.peg.1751"/>
<protein>
    <submittedName>
        <fullName evidence="7">Chemoreceptor Mcp1</fullName>
    </submittedName>
</protein>
<dbReference type="SUPFAM" id="SSF58104">
    <property type="entry name" value="Methyl-accepting chemotaxis protein (MCP) signaling domain"/>
    <property type="match status" value="1"/>
</dbReference>
<evidence type="ECO:0000256" key="2">
    <source>
        <dbReference type="ARBA" id="ARBA00029447"/>
    </source>
</evidence>
<feature type="transmembrane region" description="Helical" evidence="4">
    <location>
        <begin position="50"/>
        <end position="71"/>
    </location>
</feature>
<evidence type="ECO:0000256" key="4">
    <source>
        <dbReference type="SAM" id="Phobius"/>
    </source>
</evidence>
<feature type="transmembrane region" description="Helical" evidence="4">
    <location>
        <begin position="249"/>
        <end position="272"/>
    </location>
</feature>
<keyword evidence="4" id="KW-0472">Membrane</keyword>
<keyword evidence="4" id="KW-1133">Transmembrane helix</keyword>
<gene>
    <name evidence="7" type="ORF">A176_001728</name>
</gene>
<name>A0A0H4WN10_9BACT</name>
<comment type="similarity">
    <text evidence="2">Belongs to the methyl-accepting chemotaxis (MCP) protein family.</text>
</comment>
<dbReference type="InterPro" id="IPR004089">
    <property type="entry name" value="MCPsignal_dom"/>
</dbReference>
<dbReference type="AlphaFoldDB" id="A0A0H4WN10"/>
<dbReference type="eggNOG" id="COG0840">
    <property type="taxonomic scope" value="Bacteria"/>
</dbReference>
<dbReference type="EMBL" id="CP012109">
    <property type="protein sequence ID" value="AKQ64816.1"/>
    <property type="molecule type" value="Genomic_DNA"/>
</dbReference>
<evidence type="ECO:0000256" key="3">
    <source>
        <dbReference type="PROSITE-ProRule" id="PRU00284"/>
    </source>
</evidence>
<keyword evidence="7" id="KW-0675">Receptor</keyword>
<accession>A0A0H4WN10</accession>
<evidence type="ECO:0000259" key="6">
    <source>
        <dbReference type="PROSITE" id="PS50885"/>
    </source>
</evidence>
<keyword evidence="8" id="KW-1185">Reference proteome</keyword>
<dbReference type="PANTHER" id="PTHR32089">
    <property type="entry name" value="METHYL-ACCEPTING CHEMOTAXIS PROTEIN MCPB"/>
    <property type="match status" value="1"/>
</dbReference>
<keyword evidence="1 3" id="KW-0807">Transducer</keyword>
<evidence type="ECO:0000313" key="7">
    <source>
        <dbReference type="EMBL" id="AKQ64816.1"/>
    </source>
</evidence>
<dbReference type="PANTHER" id="PTHR32089:SF112">
    <property type="entry name" value="LYSOZYME-LIKE PROTEIN-RELATED"/>
    <property type="match status" value="1"/>
</dbReference>
<feature type="domain" description="HAMP" evidence="6">
    <location>
        <begin position="266"/>
        <end position="318"/>
    </location>
</feature>
<dbReference type="CDD" id="cd06225">
    <property type="entry name" value="HAMP"/>
    <property type="match status" value="1"/>
</dbReference>
<feature type="transmembrane region" description="Helical" evidence="4">
    <location>
        <begin position="134"/>
        <end position="159"/>
    </location>
</feature>
<sequence length="605" mass="63677">MSGERMARKASFSRHLMAPVPLANLVGAALSLRFASLTLAEPLAGRLEVLGILGGALCVTALAAGVAASLGRQRTLRGLERGDVPSTPENLAAAVAEVTRAPEEAFLGSLGMWLATTLVLGVCMWLGAGVELSVASRIAALGLLFGPLTALLVHCLVVLRSRRVVLWLAELGMTPAQLIAAMPRRAELRARLAAFAFVTVVTPAVLSAQLASALGERLFTRLMAERDVSRQLELAQTLRLEALTQGGGLVLLVFAVALTAAYLGGTLLGGPLRELSREAKRIAEGDLASPRVVPAEDEVWDVSAAFSTMRAHLADVMSQLQRAGAQISSTTEEILTTSGRYEAGATEQASSLDETSATTEELARSARQIAENAGSVAEIAQRTLGAAQQGQGSAEAFLGSMARMRQDNVSISSAVVRLNKRVQQIGKIVEFINGVADKSELLALNAELEGTKASEVGRGFSLVAAEMRRLAENVLESTKEIEGLIEEVREASAAAVSATEGGVRAVETGTTLAQQVSESLRQIVQLAGQTSYAVRSISLATQQQQTGTDQLADTMADILRITQQSLNATKQVSTANTDLLVLARDLQGVVERFQIGQEPLGEEGG</sequence>
<dbReference type="SMART" id="SM00304">
    <property type="entry name" value="HAMP"/>
    <property type="match status" value="1"/>
</dbReference>
<dbReference type="Gene3D" id="1.10.287.950">
    <property type="entry name" value="Methyl-accepting chemotaxis protein"/>
    <property type="match status" value="1"/>
</dbReference>
<dbReference type="PROSITE" id="PS50111">
    <property type="entry name" value="CHEMOTAXIS_TRANSDUC_2"/>
    <property type="match status" value="1"/>
</dbReference>
<dbReference type="InterPro" id="IPR003660">
    <property type="entry name" value="HAMP_dom"/>
</dbReference>
<dbReference type="Proteomes" id="UP000009026">
    <property type="component" value="Chromosome"/>
</dbReference>
<dbReference type="GO" id="GO:0007165">
    <property type="term" value="P:signal transduction"/>
    <property type="evidence" value="ECO:0007669"/>
    <property type="project" value="UniProtKB-KW"/>
</dbReference>
<evidence type="ECO:0000256" key="1">
    <source>
        <dbReference type="ARBA" id="ARBA00023224"/>
    </source>
</evidence>
<organism evidence="7 8">
    <name type="scientific">Pseudomyxococcus hansupus</name>
    <dbReference type="NCBI Taxonomy" id="1297742"/>
    <lineage>
        <taxon>Bacteria</taxon>
        <taxon>Pseudomonadati</taxon>
        <taxon>Myxococcota</taxon>
        <taxon>Myxococcia</taxon>
        <taxon>Myxococcales</taxon>
        <taxon>Cystobacterineae</taxon>
        <taxon>Myxococcaceae</taxon>
        <taxon>Pseudomyxococcus</taxon>
    </lineage>
</organism>
<feature type="transmembrane region" description="Helical" evidence="4">
    <location>
        <begin position="110"/>
        <end position="128"/>
    </location>
</feature>
<dbReference type="GO" id="GO:0016020">
    <property type="term" value="C:membrane"/>
    <property type="evidence" value="ECO:0007669"/>
    <property type="project" value="InterPro"/>
</dbReference>
<dbReference type="Pfam" id="PF00672">
    <property type="entry name" value="HAMP"/>
    <property type="match status" value="1"/>
</dbReference>
<dbReference type="PROSITE" id="PS50885">
    <property type="entry name" value="HAMP"/>
    <property type="match status" value="1"/>
</dbReference>